<accession>A0A6I3LN33</accession>
<sequence>MKRFEYKTIEILTNGFFAKMKIEEADRILNDLGSQGWELVSAAPCITGSTTQRIYYTFKREI</sequence>
<dbReference type="Proteomes" id="UP000438760">
    <property type="component" value="Unassembled WGS sequence"/>
</dbReference>
<keyword evidence="2" id="KW-1185">Reference proteome</keyword>
<dbReference type="EMBL" id="WMJX01000006">
    <property type="protein sequence ID" value="MTG97395.1"/>
    <property type="molecule type" value="Genomic_DNA"/>
</dbReference>
<dbReference type="Pfam" id="PF13783">
    <property type="entry name" value="DUF4177"/>
    <property type="match status" value="1"/>
</dbReference>
<proteinExistence type="predicted"/>
<organism evidence="1 2">
    <name type="scientific">Myroides albus</name>
    <dbReference type="NCBI Taxonomy" id="2562892"/>
    <lineage>
        <taxon>Bacteria</taxon>
        <taxon>Pseudomonadati</taxon>
        <taxon>Bacteroidota</taxon>
        <taxon>Flavobacteriia</taxon>
        <taxon>Flavobacteriales</taxon>
        <taxon>Flavobacteriaceae</taxon>
        <taxon>Myroides</taxon>
    </lineage>
</organism>
<dbReference type="AlphaFoldDB" id="A0A6I3LN33"/>
<protein>
    <submittedName>
        <fullName evidence="1">DUF4177 domain-containing protein</fullName>
    </submittedName>
</protein>
<comment type="caution">
    <text evidence="1">The sequence shown here is derived from an EMBL/GenBank/DDBJ whole genome shotgun (WGS) entry which is preliminary data.</text>
</comment>
<reference evidence="1 2" key="1">
    <citation type="submission" date="2019-11" db="EMBL/GenBank/DDBJ databases">
        <title>Genome of Strain BIT-d1.</title>
        <authorList>
            <person name="Yang Y."/>
        </authorList>
    </citation>
    <scope>NUCLEOTIDE SEQUENCE [LARGE SCALE GENOMIC DNA]</scope>
    <source>
        <strain evidence="1 2">BIT-d1</strain>
    </source>
</reference>
<gene>
    <name evidence="1" type="ORF">GJV76_04475</name>
</gene>
<evidence type="ECO:0000313" key="2">
    <source>
        <dbReference type="Proteomes" id="UP000438760"/>
    </source>
</evidence>
<dbReference type="RefSeq" id="WP_155091443.1">
    <property type="nucleotide sequence ID" value="NZ_CP102754.1"/>
</dbReference>
<evidence type="ECO:0000313" key="1">
    <source>
        <dbReference type="EMBL" id="MTG97395.1"/>
    </source>
</evidence>
<dbReference type="OrthoDB" id="5432776at2"/>
<dbReference type="InterPro" id="IPR025234">
    <property type="entry name" value="YjzH-like"/>
</dbReference>
<name>A0A6I3LN33_9FLAO</name>